<dbReference type="STRING" id="637905.SVI_0119"/>
<protein>
    <submittedName>
        <fullName evidence="3">Uncharacterized protein</fullName>
    </submittedName>
</protein>
<keyword evidence="4" id="KW-1185">Reference proteome</keyword>
<comment type="similarity">
    <text evidence="1">Belongs to the bacterial solute-binding protein 3 family.</text>
</comment>
<dbReference type="PANTHER" id="PTHR35936:SF25">
    <property type="entry name" value="ABC TRANSPORTER SUBSTRATE-BINDING PROTEIN"/>
    <property type="match status" value="1"/>
</dbReference>
<dbReference type="EMBL" id="AP011177">
    <property type="protein sequence ID" value="BAJ00090.1"/>
    <property type="molecule type" value="Genomic_DNA"/>
</dbReference>
<evidence type="ECO:0000313" key="4">
    <source>
        <dbReference type="Proteomes" id="UP000002350"/>
    </source>
</evidence>
<evidence type="ECO:0000256" key="2">
    <source>
        <dbReference type="SAM" id="SignalP"/>
    </source>
</evidence>
<dbReference type="HOGENOM" id="CLU_094477_0_0_6"/>
<dbReference type="Gene3D" id="3.40.190.10">
    <property type="entry name" value="Periplasmic binding protein-like II"/>
    <property type="match status" value="2"/>
</dbReference>
<reference evidence="4" key="1">
    <citation type="journal article" date="2010" name="Mol. Biosyst.">
        <title>Complete genome sequence and comparative analysis of Shewanella violacea, a psychrophilic and piezophilic bacterium from deep sea floor sediments.</title>
        <authorList>
            <person name="Aono E."/>
            <person name="Baba T."/>
            <person name="Ara T."/>
            <person name="Nishi T."/>
            <person name="Nakamichi T."/>
            <person name="Inamoto E."/>
            <person name="Toyonaga H."/>
            <person name="Hasegawa M."/>
            <person name="Takai Y."/>
            <person name="Okumura Y."/>
            <person name="Baba M."/>
            <person name="Tomita M."/>
            <person name="Kato C."/>
            <person name="Oshima T."/>
            <person name="Nakasone K."/>
            <person name="Mori H."/>
        </authorList>
    </citation>
    <scope>NUCLEOTIDE SEQUENCE [LARGE SCALE GENOMIC DNA]</scope>
    <source>
        <strain evidence="4">JCM 10179 / CIP 106290 / LMG 19151 / DSS12</strain>
    </source>
</reference>
<proteinExistence type="inferred from homology"/>
<sequence>MRILIYKFLLMILITLPVQALAETPIIRVATDNWIGYTNLDGSGYYFDILKRVFPQGDWQVDIEIVPFSRVRYLLHQQKVDMALGFYPDDKVNSIYSDIPVEIDTVDIAVTPELAAMWQGVDSLAQKKVQALLEYRFDELIPVPMYYEESVNLLDLLNRVNQGKIDAVLDYKPDILSKVAELDQPRQFVIIDNVFRLEVYFVFSNTDKGSQLKIHFDKELKKLIDSGELDRLFRDYVGEDATRLSLK</sequence>
<name>D4ZDG8_SHEVD</name>
<keyword evidence="2" id="KW-0732">Signal</keyword>
<dbReference type="Proteomes" id="UP000002350">
    <property type="component" value="Chromosome"/>
</dbReference>
<gene>
    <name evidence="3" type="ordered locus">SVI_0119</name>
</gene>
<dbReference type="PANTHER" id="PTHR35936">
    <property type="entry name" value="MEMBRANE-BOUND LYTIC MUREIN TRANSGLYCOSYLASE F"/>
    <property type="match status" value="1"/>
</dbReference>
<feature type="signal peptide" evidence="2">
    <location>
        <begin position="1"/>
        <end position="22"/>
    </location>
</feature>
<accession>D4ZDG8</accession>
<evidence type="ECO:0000313" key="3">
    <source>
        <dbReference type="EMBL" id="BAJ00090.1"/>
    </source>
</evidence>
<dbReference type="AlphaFoldDB" id="D4ZDG8"/>
<evidence type="ECO:0000256" key="1">
    <source>
        <dbReference type="ARBA" id="ARBA00010333"/>
    </source>
</evidence>
<dbReference type="eggNOG" id="COG0834">
    <property type="taxonomic scope" value="Bacteria"/>
</dbReference>
<feature type="chain" id="PRO_5003067632" evidence="2">
    <location>
        <begin position="23"/>
        <end position="247"/>
    </location>
</feature>
<organism evidence="3 4">
    <name type="scientific">Shewanella violacea (strain JCM 10179 / CIP 106290 / LMG 19151 / DSS12)</name>
    <dbReference type="NCBI Taxonomy" id="637905"/>
    <lineage>
        <taxon>Bacteria</taxon>
        <taxon>Pseudomonadati</taxon>
        <taxon>Pseudomonadota</taxon>
        <taxon>Gammaproteobacteria</taxon>
        <taxon>Alteromonadales</taxon>
        <taxon>Shewanellaceae</taxon>
        <taxon>Shewanella</taxon>
    </lineage>
</organism>
<dbReference type="KEGG" id="svo:SVI_0119"/>
<dbReference type="SUPFAM" id="SSF53850">
    <property type="entry name" value="Periplasmic binding protein-like II"/>
    <property type="match status" value="1"/>
</dbReference>